<accession>A0ABQ9F5F1</accession>
<reference evidence="2 3" key="1">
    <citation type="submission" date="2022-12" db="EMBL/GenBank/DDBJ databases">
        <title>Chromosome-level genome of Tegillarca granosa.</title>
        <authorList>
            <person name="Kim J."/>
        </authorList>
    </citation>
    <scope>NUCLEOTIDE SEQUENCE [LARGE SCALE GENOMIC DNA]</scope>
    <source>
        <strain evidence="2">Teg-2019</strain>
        <tissue evidence="2">Adductor muscle</tissue>
    </source>
</reference>
<feature type="compositionally biased region" description="Polar residues" evidence="1">
    <location>
        <begin position="66"/>
        <end position="82"/>
    </location>
</feature>
<dbReference type="Proteomes" id="UP001217089">
    <property type="component" value="Unassembled WGS sequence"/>
</dbReference>
<feature type="compositionally biased region" description="Basic and acidic residues" evidence="1">
    <location>
        <begin position="575"/>
        <end position="584"/>
    </location>
</feature>
<feature type="compositionally biased region" description="Basic and acidic residues" evidence="1">
    <location>
        <begin position="124"/>
        <end position="135"/>
    </location>
</feature>
<feature type="compositionally biased region" description="Polar residues" evidence="1">
    <location>
        <begin position="481"/>
        <end position="495"/>
    </location>
</feature>
<proteinExistence type="predicted"/>
<feature type="region of interest" description="Disordered" evidence="1">
    <location>
        <begin position="59"/>
        <end position="85"/>
    </location>
</feature>
<feature type="compositionally biased region" description="Polar residues" evidence="1">
    <location>
        <begin position="548"/>
        <end position="561"/>
    </location>
</feature>
<feature type="compositionally biased region" description="Polar residues" evidence="1">
    <location>
        <begin position="310"/>
        <end position="323"/>
    </location>
</feature>
<evidence type="ECO:0000313" key="3">
    <source>
        <dbReference type="Proteomes" id="UP001217089"/>
    </source>
</evidence>
<name>A0ABQ9F5F1_TEGGR</name>
<feature type="region of interest" description="Disordered" evidence="1">
    <location>
        <begin position="262"/>
        <end position="347"/>
    </location>
</feature>
<protein>
    <submittedName>
        <fullName evidence="2">Uncharacterized protein</fullName>
    </submittedName>
</protein>
<comment type="caution">
    <text evidence="2">The sequence shown here is derived from an EMBL/GenBank/DDBJ whole genome shotgun (WGS) entry which is preliminary data.</text>
</comment>
<feature type="compositionally biased region" description="Polar residues" evidence="1">
    <location>
        <begin position="444"/>
        <end position="457"/>
    </location>
</feature>
<feature type="region of interest" description="Disordered" evidence="1">
    <location>
        <begin position="124"/>
        <end position="145"/>
    </location>
</feature>
<keyword evidence="3" id="KW-1185">Reference proteome</keyword>
<feature type="region of interest" description="Disordered" evidence="1">
    <location>
        <begin position="412"/>
        <end position="584"/>
    </location>
</feature>
<evidence type="ECO:0000256" key="1">
    <source>
        <dbReference type="SAM" id="MobiDB-lite"/>
    </source>
</evidence>
<evidence type="ECO:0000313" key="2">
    <source>
        <dbReference type="EMBL" id="KAJ8311127.1"/>
    </source>
</evidence>
<feature type="compositionally biased region" description="Basic and acidic residues" evidence="1">
    <location>
        <begin position="262"/>
        <end position="271"/>
    </location>
</feature>
<organism evidence="2 3">
    <name type="scientific">Tegillarca granosa</name>
    <name type="common">Malaysian cockle</name>
    <name type="synonym">Anadara granosa</name>
    <dbReference type="NCBI Taxonomy" id="220873"/>
    <lineage>
        <taxon>Eukaryota</taxon>
        <taxon>Metazoa</taxon>
        <taxon>Spiralia</taxon>
        <taxon>Lophotrochozoa</taxon>
        <taxon>Mollusca</taxon>
        <taxon>Bivalvia</taxon>
        <taxon>Autobranchia</taxon>
        <taxon>Pteriomorphia</taxon>
        <taxon>Arcoida</taxon>
        <taxon>Arcoidea</taxon>
        <taxon>Arcidae</taxon>
        <taxon>Tegillarca</taxon>
    </lineage>
</organism>
<gene>
    <name evidence="2" type="ORF">KUTeg_011321</name>
</gene>
<sequence>MNLNHHDTILWKLPSTEYLEDLSEEFMIFEQGNIERDVVNQDPDSQIIISSYYKPVKETNKDKGSLCSSRTSQDSQPETSLGTRREVSTHIDTYRKVSSGGTVLSSGTMSLNETVLLGTNKNVAETKESGDHKTGGIDSLGGNNKNTSVMPAEGHYDEVDISGRFKNHTMVMMLHNYCKKSVAKTEKINVNNATAYYVDRKKPEGLKHTKTYKYQKGYRKVEIAGCLNLSYAIKDGFILASRRNSQGQNSELTMAENSDIIDKGEPQKDDMSTQLLKNNLPDGTENGDGQGVSGFVNEENYEGVCKGDNNDTANLTRGDNLDNNKPIISDTQTQESQTSEHERPSKFSHSGYRIVDLVSCLNLSYAIKDGFILASRRNSQGQNSELTMAENSDIIDKGEPQKDDMSTQLLKNNIPDGTENGDEQGVSGFVNEGNYEGVCKGDNNDTANMTRGDNLDNNKPIISDTQTQESQTSEHEHPLRRNSQGQNSELTTAENSDIIDKGEPQKDDMSTQLLKNNIPDGTENGDEQGVPGFVNEGNYEGVCKGDNNDTANLTRGDNLDNNKPIISDTQTQESHTSEHEHPSK</sequence>
<feature type="compositionally biased region" description="Basic and acidic residues" evidence="1">
    <location>
        <begin position="498"/>
        <end position="509"/>
    </location>
</feature>
<feature type="non-terminal residue" evidence="2">
    <location>
        <position position="584"/>
    </location>
</feature>
<dbReference type="EMBL" id="JARBDR010000565">
    <property type="protein sequence ID" value="KAJ8311127.1"/>
    <property type="molecule type" value="Genomic_DNA"/>
</dbReference>